<gene>
    <name evidence="5" type="ORF">GWO12_01250</name>
</gene>
<comment type="caution">
    <text evidence="5">The sequence shown here is derived from an EMBL/GenBank/DDBJ whole genome shotgun (WGS) entry which is preliminary data.</text>
</comment>
<name>A0AAE4Z775_9BACT</name>
<dbReference type="PANTHER" id="PTHR12599">
    <property type="entry name" value="PTERIN-4-ALPHA-CARBINOLAMINE DEHYDRATASE"/>
    <property type="match status" value="1"/>
</dbReference>
<dbReference type="PANTHER" id="PTHR12599:SF0">
    <property type="entry name" value="PTERIN-4-ALPHA-CARBINOLAMINE DEHYDRATASE"/>
    <property type="match status" value="1"/>
</dbReference>
<dbReference type="EMBL" id="JAACAK010000010">
    <property type="protein sequence ID" value="NIR73732.1"/>
    <property type="molecule type" value="Genomic_DNA"/>
</dbReference>
<proteinExistence type="inferred from homology"/>
<evidence type="ECO:0000256" key="1">
    <source>
        <dbReference type="ARBA" id="ARBA00001554"/>
    </source>
</evidence>
<dbReference type="InterPro" id="IPR001533">
    <property type="entry name" value="Pterin_deHydtase"/>
</dbReference>
<comment type="similarity">
    <text evidence="2 4">Belongs to the pterin-4-alpha-carbinolamine dehydratase family.</text>
</comment>
<sequence>MTGKDLAQKKCEPCRGGIPPMEEKEAREYLKDAPGWALADDAKRISKEFKFETFPGAIDFVNRVAEVAEDQGHHPDLHIHYNKVEAELWTHKIDGLHENDFIMAAKLDELAGD</sequence>
<dbReference type="Gene3D" id="3.30.1360.20">
    <property type="entry name" value="Transcriptional coactivator/pterin dehydratase"/>
    <property type="match status" value="1"/>
</dbReference>
<dbReference type="GO" id="GO:0008124">
    <property type="term" value="F:4-alpha-hydroxytetrahydrobiopterin dehydratase activity"/>
    <property type="evidence" value="ECO:0007669"/>
    <property type="project" value="UniProtKB-UniRule"/>
</dbReference>
<organism evidence="5 6">
    <name type="scientific">Candidatus Kutchimonas denitrificans</name>
    <dbReference type="NCBI Taxonomy" id="3056748"/>
    <lineage>
        <taxon>Bacteria</taxon>
        <taxon>Pseudomonadati</taxon>
        <taxon>Gemmatimonadota</taxon>
        <taxon>Gemmatimonadia</taxon>
        <taxon>Candidatus Palauibacterales</taxon>
        <taxon>Candidatus Palauibacteraceae</taxon>
        <taxon>Candidatus Kutchimonas</taxon>
    </lineage>
</organism>
<evidence type="ECO:0000256" key="4">
    <source>
        <dbReference type="HAMAP-Rule" id="MF_00434"/>
    </source>
</evidence>
<dbReference type="HAMAP" id="MF_00434">
    <property type="entry name" value="Pterin_4_alpha"/>
    <property type="match status" value="1"/>
</dbReference>
<reference evidence="5 6" key="1">
    <citation type="submission" date="2020-01" db="EMBL/GenBank/DDBJ databases">
        <title>Genomes assembled from Gulf of Kutch pelagic sediment metagenomes.</title>
        <authorList>
            <person name="Chandrashekar M."/>
            <person name="Mahajan M.S."/>
            <person name="Dave K.J."/>
            <person name="Vatsa P."/>
            <person name="Nathani N.M."/>
        </authorList>
    </citation>
    <scope>NUCLEOTIDE SEQUENCE [LARGE SCALE GENOMIC DNA]</scope>
    <source>
        <strain evidence="5">KS3-K002</strain>
    </source>
</reference>
<protein>
    <recommendedName>
        <fullName evidence="4">Putative pterin-4-alpha-carbinolamine dehydratase</fullName>
        <shortName evidence="4">PHS</shortName>
        <ecNumber evidence="4">4.2.1.96</ecNumber>
    </recommendedName>
    <alternativeName>
        <fullName evidence="4">4-alpha-hydroxy-tetrahydropterin dehydratase</fullName>
    </alternativeName>
    <alternativeName>
        <fullName evidence="4">Pterin carbinolamine dehydratase</fullName>
        <shortName evidence="4">PCD</shortName>
    </alternativeName>
</protein>
<dbReference type="InterPro" id="IPR036428">
    <property type="entry name" value="PCD_sf"/>
</dbReference>
<evidence type="ECO:0000256" key="3">
    <source>
        <dbReference type="ARBA" id="ARBA00023239"/>
    </source>
</evidence>
<dbReference type="Pfam" id="PF01329">
    <property type="entry name" value="Pterin_4a"/>
    <property type="match status" value="1"/>
</dbReference>
<dbReference type="AlphaFoldDB" id="A0AAE4Z775"/>
<dbReference type="CDD" id="cd00913">
    <property type="entry name" value="PCD_DCoH_subfamily_a"/>
    <property type="match status" value="1"/>
</dbReference>
<dbReference type="NCBIfam" id="NF002017">
    <property type="entry name" value="PRK00823.1-2"/>
    <property type="match status" value="1"/>
</dbReference>
<dbReference type="SUPFAM" id="SSF55248">
    <property type="entry name" value="PCD-like"/>
    <property type="match status" value="1"/>
</dbReference>
<evidence type="ECO:0000313" key="5">
    <source>
        <dbReference type="EMBL" id="NIR73732.1"/>
    </source>
</evidence>
<evidence type="ECO:0000313" key="6">
    <source>
        <dbReference type="Proteomes" id="UP000702544"/>
    </source>
</evidence>
<accession>A0AAE4Z775</accession>
<dbReference type="EC" id="4.2.1.96" evidence="4"/>
<keyword evidence="3 4" id="KW-0456">Lyase</keyword>
<comment type="catalytic activity">
    <reaction evidence="1 4">
        <text>(4aS,6R)-4a-hydroxy-L-erythro-5,6,7,8-tetrahydrobiopterin = (6R)-L-erythro-6,7-dihydrobiopterin + H2O</text>
        <dbReference type="Rhea" id="RHEA:11920"/>
        <dbReference type="ChEBI" id="CHEBI:15377"/>
        <dbReference type="ChEBI" id="CHEBI:15642"/>
        <dbReference type="ChEBI" id="CHEBI:43120"/>
        <dbReference type="EC" id="4.2.1.96"/>
    </reaction>
</comment>
<dbReference type="GO" id="GO:0006729">
    <property type="term" value="P:tetrahydrobiopterin biosynthetic process"/>
    <property type="evidence" value="ECO:0007669"/>
    <property type="project" value="InterPro"/>
</dbReference>
<dbReference type="Proteomes" id="UP000702544">
    <property type="component" value="Unassembled WGS sequence"/>
</dbReference>
<evidence type="ECO:0000256" key="2">
    <source>
        <dbReference type="ARBA" id="ARBA00006472"/>
    </source>
</evidence>